<organism evidence="1 2">
    <name type="scientific">Bradyrhizobium oligotrophicum S58</name>
    <dbReference type="NCBI Taxonomy" id="1245469"/>
    <lineage>
        <taxon>Bacteria</taxon>
        <taxon>Pseudomonadati</taxon>
        <taxon>Pseudomonadota</taxon>
        <taxon>Alphaproteobacteria</taxon>
        <taxon>Hyphomicrobiales</taxon>
        <taxon>Nitrobacteraceae</taxon>
        <taxon>Bradyrhizobium</taxon>
    </lineage>
</organism>
<protein>
    <submittedName>
        <fullName evidence="1">Transposase</fullName>
    </submittedName>
</protein>
<dbReference type="Proteomes" id="UP000011841">
    <property type="component" value="Chromosome"/>
</dbReference>
<dbReference type="KEGG" id="aol:S58_60210"/>
<name>M4ZDU6_9BRAD</name>
<evidence type="ECO:0000313" key="2">
    <source>
        <dbReference type="Proteomes" id="UP000011841"/>
    </source>
</evidence>
<dbReference type="STRING" id="1245469.S58_60210"/>
<sequence>MLPDDMPAARALRDLVRPPEDMMAIDLHDGRRVFAPGGSDPDEVRAQIESGDADVKVHLALG</sequence>
<evidence type="ECO:0000313" key="1">
    <source>
        <dbReference type="EMBL" id="BAM91997.1"/>
    </source>
</evidence>
<dbReference type="eggNOG" id="COG2963">
    <property type="taxonomic scope" value="Bacteria"/>
</dbReference>
<dbReference type="HOGENOM" id="CLU_2895174_0_0_5"/>
<dbReference type="EMBL" id="AP012603">
    <property type="protein sequence ID" value="BAM91997.1"/>
    <property type="molecule type" value="Genomic_DNA"/>
</dbReference>
<dbReference type="AlphaFoldDB" id="M4ZDU6"/>
<accession>M4ZDU6</accession>
<proteinExistence type="predicted"/>
<gene>
    <name evidence="1" type="ORF">S58_60210</name>
</gene>
<reference evidence="1 2" key="1">
    <citation type="journal article" date="2013" name="Appl. Environ. Microbiol.">
        <title>Genome analysis suggests that the soil oligotrophic bacterium Agromonas oligotrophica (Bradyrhizobium oligotrophicum) is a nitrogen-fixing symbiont of Aeschynomene indica.</title>
        <authorList>
            <person name="Okubo T."/>
            <person name="Fukushima S."/>
            <person name="Itakura M."/>
            <person name="Oshima K."/>
            <person name="Longtonglang A."/>
            <person name="Teaumroong N."/>
            <person name="Mitsui H."/>
            <person name="Hattori M."/>
            <person name="Hattori R."/>
            <person name="Hattori T."/>
            <person name="Minamisawa K."/>
        </authorList>
    </citation>
    <scope>NUCLEOTIDE SEQUENCE [LARGE SCALE GENOMIC DNA]</scope>
    <source>
        <strain evidence="1 2">S58</strain>
    </source>
</reference>
<dbReference type="PATRIC" id="fig|1245469.3.peg.6156"/>
<keyword evidence="2" id="KW-1185">Reference proteome</keyword>